<sequence>MTGLELANPAWTVSVHNRPLLKAHKPLPRRRDYIDSLAYVTTLPLDSKPNVRRPPNVPQNVIEVPSTKFSSLNLPPTPPAGTGEIPPESVEREYDNKSLGTRRSRNGMSTPKAPSSPPTPEITPPRNDATLQVRRPFLGTQPSMSSRAESFKTAREDFSSDDEGLGGWVSPINGYTHEATRQPSSISLALHSSSDIGGAIQQYSPEHGENGPLDHSGSVTENALIISSAGSSTVNNMARDVKSQNTLQADYNLPSPPDSSHLEEPPSETTADIRRSENVSNHTNTQDDPGSNQGFSQAIKRIPSDDTMALKKRVESWRYSGISTTSTVEAIVVDTVMPKSQKLRHSKKNASLRSASSPIPQSQRTSWNSALSQDSHRLVRKPVKITNENRLSLGSEISQPMSPPVSNRSFTLPSQINQPVEIIPVIVIPQRTSSLKGSGPSSRRQSISNSQDSRPTRSEESPISGKVLHSRRRTVSETGHDPSDTVTRGRDRYYPPSVPTRTSSLSAPTSRNNSRASSMTSETLRMKRMAAEEDVHKTLARMESERSNHSTEKDPEDVPEQPDIVTQPPEVTTEDTHLRPPSATYTPFSQYSGLTSSSQGAAEIHEATAISYFAHNNHSLQVIEPKMVTESTTPQKRRFNTVTPETPTKPNIPDIVMDSPLKNPREPPMPPALKIIPPTPACLTPSEEADKQLGDSSVSRKSTLTRRLGSVRRALSARRSDGIRPIFIRSLNTAKARNRKQEQDLDNNLHPFWRPRSFWDDYSDYESDEEPNDEDIVISNSLGMPQSRVIFDGPLSLVRRISDRNRSIAHKASLNSLRRARTLSSGNFFHVLSKKSIRLQILQFHNVHERLLRARQRREERKREARRAELRKSIGHNVIARGDSRFPISPPQTRDGLPPSTT</sequence>
<feature type="compositionally biased region" description="Basic and acidic residues" evidence="1">
    <location>
        <begin position="540"/>
        <end position="553"/>
    </location>
</feature>
<feature type="compositionally biased region" description="Basic residues" evidence="1">
    <location>
        <begin position="341"/>
        <end position="350"/>
    </location>
</feature>
<feature type="compositionally biased region" description="Polar residues" evidence="1">
    <location>
        <begin position="351"/>
        <end position="373"/>
    </location>
</feature>
<dbReference type="OrthoDB" id="3870679at2759"/>
<reference evidence="2 3" key="1">
    <citation type="submission" date="2015-05" db="EMBL/GenBank/DDBJ databases">
        <title>Distinctive expansion of gene families associated with plant cell wall degradation and secondary metabolism in the genomes of grapevine trunk pathogens.</title>
        <authorList>
            <person name="Lawrence D.P."/>
            <person name="Travadon R."/>
            <person name="Rolshausen P.E."/>
            <person name="Baumgartner K."/>
        </authorList>
    </citation>
    <scope>NUCLEOTIDE SEQUENCE [LARGE SCALE GENOMIC DNA]</scope>
    <source>
        <strain evidence="2">UCRPC4</strain>
    </source>
</reference>
<feature type="compositionally biased region" description="Polar residues" evidence="1">
    <location>
        <begin position="499"/>
        <end position="523"/>
    </location>
</feature>
<proteinExistence type="predicted"/>
<feature type="region of interest" description="Disordered" evidence="1">
    <location>
        <begin position="390"/>
        <end position="411"/>
    </location>
</feature>
<feature type="compositionally biased region" description="Polar residues" evidence="1">
    <location>
        <begin position="432"/>
        <end position="453"/>
    </location>
</feature>
<name>A0A0G2E4S8_PHACM</name>
<evidence type="ECO:0000313" key="2">
    <source>
        <dbReference type="EMBL" id="KKY18022.1"/>
    </source>
</evidence>
<feature type="region of interest" description="Disordered" evidence="1">
    <location>
        <begin position="198"/>
        <end position="218"/>
    </location>
</feature>
<comment type="caution">
    <text evidence="2">The sequence shown here is derived from an EMBL/GenBank/DDBJ whole genome shotgun (WGS) entry which is preliminary data.</text>
</comment>
<evidence type="ECO:0000313" key="3">
    <source>
        <dbReference type="Proteomes" id="UP000053317"/>
    </source>
</evidence>
<feature type="compositionally biased region" description="Basic and acidic residues" evidence="1">
    <location>
        <begin position="858"/>
        <end position="872"/>
    </location>
</feature>
<feature type="region of interest" description="Disordered" evidence="1">
    <location>
        <begin position="858"/>
        <end position="902"/>
    </location>
</feature>
<feature type="compositionally biased region" description="Pro residues" evidence="1">
    <location>
        <begin position="114"/>
        <end position="123"/>
    </location>
</feature>
<reference evidence="2 3" key="2">
    <citation type="submission" date="2015-05" db="EMBL/GenBank/DDBJ databases">
        <authorList>
            <person name="Morales-Cruz A."/>
            <person name="Amrine K.C."/>
            <person name="Cantu D."/>
        </authorList>
    </citation>
    <scope>NUCLEOTIDE SEQUENCE [LARGE SCALE GENOMIC DNA]</scope>
    <source>
        <strain evidence="2">UCRPC4</strain>
    </source>
</reference>
<feature type="region of interest" description="Disordered" evidence="1">
    <location>
        <begin position="340"/>
        <end position="373"/>
    </location>
</feature>
<feature type="compositionally biased region" description="Polar residues" evidence="1">
    <location>
        <begin position="278"/>
        <end position="296"/>
    </location>
</feature>
<gene>
    <name evidence="2" type="ORF">UCRPC4_g05225</name>
</gene>
<dbReference type="EMBL" id="LCWF01000133">
    <property type="protein sequence ID" value="KKY18022.1"/>
    <property type="molecule type" value="Genomic_DNA"/>
</dbReference>
<keyword evidence="3" id="KW-1185">Reference proteome</keyword>
<feature type="region of interest" description="Disordered" evidence="1">
    <location>
        <begin position="432"/>
        <end position="526"/>
    </location>
</feature>
<feature type="region of interest" description="Disordered" evidence="1">
    <location>
        <begin position="248"/>
        <end position="302"/>
    </location>
</feature>
<dbReference type="Proteomes" id="UP000053317">
    <property type="component" value="Unassembled WGS sequence"/>
</dbReference>
<organism evidence="2 3">
    <name type="scientific">Phaeomoniella chlamydospora</name>
    <name type="common">Phaeoacremonium chlamydosporum</name>
    <dbReference type="NCBI Taxonomy" id="158046"/>
    <lineage>
        <taxon>Eukaryota</taxon>
        <taxon>Fungi</taxon>
        <taxon>Dikarya</taxon>
        <taxon>Ascomycota</taxon>
        <taxon>Pezizomycotina</taxon>
        <taxon>Eurotiomycetes</taxon>
        <taxon>Chaetothyriomycetidae</taxon>
        <taxon>Phaeomoniellales</taxon>
        <taxon>Phaeomoniellaceae</taxon>
        <taxon>Phaeomoniella</taxon>
    </lineage>
</organism>
<evidence type="ECO:0000256" key="1">
    <source>
        <dbReference type="SAM" id="MobiDB-lite"/>
    </source>
</evidence>
<protein>
    <submittedName>
        <fullName evidence="2">Uncharacterized protein</fullName>
    </submittedName>
</protein>
<accession>A0A0G2E4S8</accession>
<feature type="compositionally biased region" description="Basic and acidic residues" evidence="1">
    <location>
        <begin position="474"/>
        <end position="493"/>
    </location>
</feature>
<feature type="region of interest" description="Disordered" evidence="1">
    <location>
        <begin position="68"/>
        <end position="128"/>
    </location>
</feature>
<feature type="region of interest" description="Disordered" evidence="1">
    <location>
        <begin position="540"/>
        <end position="581"/>
    </location>
</feature>
<dbReference type="AlphaFoldDB" id="A0A0G2E4S8"/>